<dbReference type="Proteomes" id="UP000198902">
    <property type="component" value="Unassembled WGS sequence"/>
</dbReference>
<dbReference type="SFLD" id="SFLDS00003">
    <property type="entry name" value="Haloacid_Dehalogenase"/>
    <property type="match status" value="1"/>
</dbReference>
<dbReference type="SUPFAM" id="SSF56784">
    <property type="entry name" value="HAD-like"/>
    <property type="match status" value="1"/>
</dbReference>
<protein>
    <submittedName>
        <fullName evidence="2">Phosphoglycolate phosphatase</fullName>
    </submittedName>
</protein>
<dbReference type="InterPro" id="IPR041492">
    <property type="entry name" value="HAD_2"/>
</dbReference>
<proteinExistence type="predicted"/>
<dbReference type="InterPro" id="IPR050155">
    <property type="entry name" value="HAD-like_hydrolase_sf"/>
</dbReference>
<dbReference type="EMBL" id="CSTE01000002">
    <property type="protein sequence ID" value="CQR49519.1"/>
    <property type="molecule type" value="Genomic_DNA"/>
</dbReference>
<organism evidence="2 3">
    <name type="scientific">Haloferax massiliensis</name>
    <dbReference type="NCBI Taxonomy" id="1476858"/>
    <lineage>
        <taxon>Archaea</taxon>
        <taxon>Methanobacteriati</taxon>
        <taxon>Methanobacteriota</taxon>
        <taxon>Stenosarchaea group</taxon>
        <taxon>Halobacteria</taxon>
        <taxon>Halobacteriales</taxon>
        <taxon>Haloferacaceae</taxon>
        <taxon>Haloferax</taxon>
    </lineage>
</organism>
<dbReference type="InterPro" id="IPR023214">
    <property type="entry name" value="HAD_sf"/>
</dbReference>
<dbReference type="PANTHER" id="PTHR43434:SF1">
    <property type="entry name" value="PHOSPHOGLYCOLATE PHOSPHATASE"/>
    <property type="match status" value="1"/>
</dbReference>
<dbReference type="GO" id="GO:0006281">
    <property type="term" value="P:DNA repair"/>
    <property type="evidence" value="ECO:0007669"/>
    <property type="project" value="TreeGrafter"/>
</dbReference>
<dbReference type="PANTHER" id="PTHR43434">
    <property type="entry name" value="PHOSPHOGLYCOLATE PHOSPHATASE"/>
    <property type="match status" value="1"/>
</dbReference>
<feature type="coiled-coil region" evidence="1">
    <location>
        <begin position="56"/>
        <end position="83"/>
    </location>
</feature>
<dbReference type="GO" id="GO:0008967">
    <property type="term" value="F:phosphoglycolate phosphatase activity"/>
    <property type="evidence" value="ECO:0007669"/>
    <property type="project" value="TreeGrafter"/>
</dbReference>
<reference evidence="3" key="1">
    <citation type="submission" date="2015-03" db="EMBL/GenBank/DDBJ databases">
        <authorList>
            <person name="Urmite Genomes"/>
        </authorList>
    </citation>
    <scope>NUCLEOTIDE SEQUENCE [LARGE SCALE GENOMIC DNA]</scope>
    <source>
        <strain evidence="3">Arc-Hr</strain>
    </source>
</reference>
<keyword evidence="3" id="KW-1185">Reference proteome</keyword>
<dbReference type="OrthoDB" id="212720at2157"/>
<evidence type="ECO:0000256" key="1">
    <source>
        <dbReference type="SAM" id="Coils"/>
    </source>
</evidence>
<name>A0A0D6JNT9_9EURY</name>
<dbReference type="RefSeq" id="WP_089777425.1">
    <property type="nucleotide sequence ID" value="NZ_CABLRR010000002.1"/>
</dbReference>
<dbReference type="Pfam" id="PF13419">
    <property type="entry name" value="HAD_2"/>
    <property type="match status" value="1"/>
</dbReference>
<dbReference type="InterPro" id="IPR036412">
    <property type="entry name" value="HAD-like_sf"/>
</dbReference>
<dbReference type="SFLD" id="SFLDG01129">
    <property type="entry name" value="C1.5:_HAD__Beta-PGM__Phosphata"/>
    <property type="match status" value="1"/>
</dbReference>
<accession>A0A0D6JNT9</accession>
<dbReference type="AlphaFoldDB" id="A0A0D6JNT9"/>
<evidence type="ECO:0000313" key="2">
    <source>
        <dbReference type="EMBL" id="CQR49519.1"/>
    </source>
</evidence>
<dbReference type="Gene3D" id="1.10.150.240">
    <property type="entry name" value="Putative phosphatase, domain 2"/>
    <property type="match status" value="1"/>
</dbReference>
<gene>
    <name evidence="2" type="primary">gph_2</name>
    <name evidence="2" type="ORF">BN996_00980</name>
</gene>
<keyword evidence="1" id="KW-0175">Coiled coil</keyword>
<dbReference type="Gene3D" id="3.40.50.1000">
    <property type="entry name" value="HAD superfamily/HAD-like"/>
    <property type="match status" value="1"/>
</dbReference>
<dbReference type="InterPro" id="IPR023198">
    <property type="entry name" value="PGP-like_dom2"/>
</dbReference>
<sequence length="184" mass="19557">MTLPDLSAFDAVVYDLDGTLVDLRVDWNDTARDAAAVLRDAGVDADSLDLWKMLDAADEAGVRDELEREIAAHEREGARLSDRLPLADLLAEDGVPSGVCSLNAEDACRVALDVHDLSDHVDAVVGRDTVATQKPDPEPLLTTLERMAVGPDSAVFVGDSARDEVTADRAGIAFRYVDGGPSGV</sequence>
<evidence type="ECO:0000313" key="3">
    <source>
        <dbReference type="Proteomes" id="UP000198902"/>
    </source>
</evidence>